<comment type="caution">
    <text evidence="7">Lacks conserved residue(s) required for the propagation of feature annotation.</text>
</comment>
<gene>
    <name evidence="7" type="primary">mreB</name>
    <name evidence="8" type="ORF">COW11_02510</name>
</gene>
<keyword evidence="1 7" id="KW-0963">Cytoplasm</keyword>
<comment type="function">
    <text evidence="7">Forms membrane-associated dynamic filaments that are essential for cell shape determination. Acts by regulating cell wall synthesis and cell elongation, and thus cell shape. A feedback loop between cell geometry and MreB localization may maintain elongated cell shape by targeting cell wall growth to regions of negative cell wall curvature.</text>
</comment>
<feature type="binding site" evidence="7">
    <location>
        <begin position="210"/>
        <end position="213"/>
    </location>
    <ligand>
        <name>ATP</name>
        <dbReference type="ChEBI" id="CHEBI:30616"/>
    </ligand>
</feature>
<evidence type="ECO:0000256" key="2">
    <source>
        <dbReference type="ARBA" id="ARBA00022741"/>
    </source>
</evidence>
<comment type="subcellular location">
    <subcellularLocation>
        <location evidence="7">Cytoplasm</location>
    </subcellularLocation>
    <text evidence="7">Membrane-associated.</text>
</comment>
<evidence type="ECO:0000256" key="7">
    <source>
        <dbReference type="HAMAP-Rule" id="MF_02207"/>
    </source>
</evidence>
<evidence type="ECO:0000256" key="5">
    <source>
        <dbReference type="ARBA" id="ARBA00023458"/>
    </source>
</evidence>
<dbReference type="Gene3D" id="3.30.420.40">
    <property type="match status" value="3"/>
</dbReference>
<dbReference type="GO" id="GO:0008360">
    <property type="term" value="P:regulation of cell shape"/>
    <property type="evidence" value="ECO:0007669"/>
    <property type="project" value="UniProtKB-UniRule"/>
</dbReference>
<dbReference type="Pfam" id="PF06723">
    <property type="entry name" value="MreB_Mbl"/>
    <property type="match status" value="1"/>
</dbReference>
<evidence type="ECO:0000313" key="8">
    <source>
        <dbReference type="EMBL" id="PIW66598.1"/>
    </source>
</evidence>
<dbReference type="PANTHER" id="PTHR42749">
    <property type="entry name" value="CELL SHAPE-DETERMINING PROTEIN MREB"/>
    <property type="match status" value="1"/>
</dbReference>
<feature type="binding site" evidence="7">
    <location>
        <begin position="290"/>
        <end position="293"/>
    </location>
    <ligand>
        <name>ATP</name>
        <dbReference type="ChEBI" id="CHEBI:30616"/>
    </ligand>
</feature>
<reference evidence="8 9" key="1">
    <citation type="submission" date="2017-09" db="EMBL/GenBank/DDBJ databases">
        <title>Depth-based differentiation of microbial function through sediment-hosted aquifers and enrichment of novel symbionts in the deep terrestrial subsurface.</title>
        <authorList>
            <person name="Probst A.J."/>
            <person name="Ladd B."/>
            <person name="Jarett J.K."/>
            <person name="Geller-Mcgrath D.E."/>
            <person name="Sieber C.M."/>
            <person name="Emerson J.B."/>
            <person name="Anantharaman K."/>
            <person name="Thomas B.C."/>
            <person name="Malmstrom R."/>
            <person name="Stieglmeier M."/>
            <person name="Klingl A."/>
            <person name="Woyke T."/>
            <person name="Ryan C.M."/>
            <person name="Banfield J.F."/>
        </authorList>
    </citation>
    <scope>NUCLEOTIDE SEQUENCE [LARGE SCALE GENOMIC DNA]</scope>
    <source>
        <strain evidence="8">CG12_big_fil_rev_8_21_14_0_65_43_15</strain>
    </source>
</reference>
<keyword evidence="4 7" id="KW-0133">Cell shape</keyword>
<dbReference type="FunFam" id="3.30.420.40:FF:000016">
    <property type="entry name" value="Rod shape-determining protein mreB"/>
    <property type="match status" value="1"/>
</dbReference>
<dbReference type="GO" id="GO:0000902">
    <property type="term" value="P:cell morphogenesis"/>
    <property type="evidence" value="ECO:0007669"/>
    <property type="project" value="InterPro"/>
</dbReference>
<dbReference type="EMBL" id="PFGP01000054">
    <property type="protein sequence ID" value="PIW66598.1"/>
    <property type="molecule type" value="Genomic_DNA"/>
</dbReference>
<evidence type="ECO:0000256" key="6">
    <source>
        <dbReference type="ARBA" id="ARBA00067319"/>
    </source>
</evidence>
<dbReference type="NCBIfam" id="TIGR00904">
    <property type="entry name" value="mreB"/>
    <property type="match status" value="1"/>
</dbReference>
<dbReference type="InterPro" id="IPR004753">
    <property type="entry name" value="MreB"/>
</dbReference>
<organism evidence="8 9">
    <name type="scientific">Candidatus Taenaricola geysiri</name>
    <dbReference type="NCBI Taxonomy" id="1974752"/>
    <lineage>
        <taxon>Bacteria</taxon>
        <taxon>Pseudomonadati</taxon>
        <taxon>Candidatus Omnitrophota</taxon>
        <taxon>Candidatus Taenaricola</taxon>
    </lineage>
</organism>
<dbReference type="Proteomes" id="UP000231267">
    <property type="component" value="Unassembled WGS sequence"/>
</dbReference>
<keyword evidence="2 7" id="KW-0547">Nucleotide-binding</keyword>
<dbReference type="CDD" id="cd10225">
    <property type="entry name" value="ASKHA_NBD_MreB-like"/>
    <property type="match status" value="1"/>
</dbReference>
<dbReference type="AlphaFoldDB" id="A0A2J0LFH0"/>
<dbReference type="InterPro" id="IPR043129">
    <property type="entry name" value="ATPase_NBD"/>
</dbReference>
<dbReference type="PANTHER" id="PTHR42749:SF1">
    <property type="entry name" value="CELL SHAPE-DETERMINING PROTEIN MREB"/>
    <property type="match status" value="1"/>
</dbReference>
<sequence>MNSLYSFFSNDMGIDLGTATTLVYVKGEGIVLCEPSVVAIEKDTNRVLAVGEEAKRMLGRTPGSIIAIRPMKDGVIADFGISESMLRYFIRKVHPNKVLVRPRIVIAVPSGITEVEKRAVRDSALHAGARDVFLIEEPMAAAIGVGLPIQEPAGNMIVDIGGGTTEIAVISLAGIVFSKSLRIGGDEMDEAIINHLRKAYNLMIGERTAEEIKIKIGSAYPLDEELTLEVKGRDLIAGLPKMITVTSEEVRESLAEPIGSIVEAVRVTLERTPPELSADLIDRGIVLAGGGSLLRGLDKLLAEETGLPVHVAEDALTAVALGTGKVLTEIKYLKKITVTPKIE</sequence>
<comment type="similarity">
    <text evidence="5 7">Belongs to the FtsA/MreB family.</text>
</comment>
<evidence type="ECO:0000256" key="1">
    <source>
        <dbReference type="ARBA" id="ARBA00022490"/>
    </source>
</evidence>
<dbReference type="SUPFAM" id="SSF53067">
    <property type="entry name" value="Actin-like ATPase domain"/>
    <property type="match status" value="2"/>
</dbReference>
<dbReference type="GO" id="GO:0005737">
    <property type="term" value="C:cytoplasm"/>
    <property type="evidence" value="ECO:0007669"/>
    <property type="project" value="UniProtKB-SubCell"/>
</dbReference>
<keyword evidence="3 7" id="KW-0067">ATP-binding</keyword>
<dbReference type="InterPro" id="IPR056546">
    <property type="entry name" value="MreB_MamK-like"/>
</dbReference>
<comment type="subunit">
    <text evidence="7">Forms polymers.</text>
</comment>
<feature type="binding site" evidence="7">
    <location>
        <begin position="162"/>
        <end position="164"/>
    </location>
    <ligand>
        <name>ATP</name>
        <dbReference type="ChEBI" id="CHEBI:30616"/>
    </ligand>
</feature>
<comment type="caution">
    <text evidence="8">The sequence shown here is derived from an EMBL/GenBank/DDBJ whole genome shotgun (WGS) entry which is preliminary data.</text>
</comment>
<dbReference type="PRINTS" id="PR01652">
    <property type="entry name" value="SHAPEPROTEIN"/>
</dbReference>
<proteinExistence type="inferred from homology"/>
<dbReference type="HAMAP" id="MF_02207">
    <property type="entry name" value="MreB"/>
    <property type="match status" value="1"/>
</dbReference>
<evidence type="ECO:0000313" key="9">
    <source>
        <dbReference type="Proteomes" id="UP000231267"/>
    </source>
</evidence>
<evidence type="ECO:0000256" key="4">
    <source>
        <dbReference type="ARBA" id="ARBA00022960"/>
    </source>
</evidence>
<name>A0A2J0LFH0_9BACT</name>
<evidence type="ECO:0000256" key="3">
    <source>
        <dbReference type="ARBA" id="ARBA00022840"/>
    </source>
</evidence>
<accession>A0A2J0LFH0</accession>
<dbReference type="NCBIfam" id="NF010539">
    <property type="entry name" value="PRK13927.1"/>
    <property type="match status" value="1"/>
</dbReference>
<dbReference type="GO" id="GO:0005524">
    <property type="term" value="F:ATP binding"/>
    <property type="evidence" value="ECO:0007669"/>
    <property type="project" value="UniProtKB-KW"/>
</dbReference>
<protein>
    <recommendedName>
        <fullName evidence="6 7">Cell shape-determining protein MreB</fullName>
    </recommendedName>
</protein>